<keyword evidence="9" id="KW-0808">Transferase</keyword>
<sequence length="659" mass="73602">MVTRDSRRGAPRRSRLLLTRREWAYLLALLVPFAVYDLALKVSLIASRPEDAGLTGALGLLRSDLLFTLGFALLWIGLFAVARKGLLRWIVVALFHGSTILVALVVTGAYRFFTATGSPLDFHTILYSLSNLGEVLPVAASEASPMLWLLVSAVLAYAILGPWLLTRFVGRWRGWPATQEEAGTPRASWLGAVGSCLAAYAMFSFALLPGGPADARESFSRDAFINVVAEEMEESTTEETATNPEVTGLARAAKPAPAAELVETAQTQKRNVVVVVLDSTRARSVTPYKSLTPSDQEEGEPTITPFMDELAKDSLLAERAYAVVPHTTNGLTAINCGINPPPDRRGTETLGDGIPARCLPELLGEQGYRTAFFSSATGEFERRREVVENFGYQDFFPVESMDPTGFEEANYFGYEDAIMLDPSRRWLQQRKPEGQPFMATYLTVTAHHDYRAPDNRYGREDFGEEDEVNRYLNTVRYEDYFLRDLFEQYKEMGLYEDTVFVIVGDHGEAFGEHDGRRQHDNVPYEEGLRIPMIVHDPQRFNGSVRVGAPVNQTDILPTVADLLGYGIRGGEYDGNSLRAIPEDRALNFSCWGDRQCLASLKGNEKYIYHYGNQPDEVFDLSKDPLEQRNLAEDLPDEEIERRRNALLEWRKGVADDYGG</sequence>
<evidence type="ECO:0000313" key="10">
    <source>
        <dbReference type="Proteomes" id="UP000502706"/>
    </source>
</evidence>
<evidence type="ECO:0000313" key="9">
    <source>
        <dbReference type="EMBL" id="QIN81033.1"/>
    </source>
</evidence>
<feature type="domain" description="Sulfatase N-terminal" evidence="8">
    <location>
        <begin position="270"/>
        <end position="565"/>
    </location>
</feature>
<keyword evidence="10" id="KW-1185">Reference proteome</keyword>
<dbReference type="PANTHER" id="PTHR47371:SF3">
    <property type="entry name" value="PHOSPHOGLYCEROL TRANSFERASE I"/>
    <property type="match status" value="1"/>
</dbReference>
<dbReference type="AlphaFoldDB" id="A0A6G8Q3K0"/>
<feature type="transmembrane region" description="Helical" evidence="7">
    <location>
        <begin position="23"/>
        <end position="45"/>
    </location>
</feature>
<evidence type="ECO:0000256" key="5">
    <source>
        <dbReference type="ARBA" id="ARBA00022989"/>
    </source>
</evidence>
<dbReference type="EMBL" id="CP045122">
    <property type="protein sequence ID" value="QIN81033.1"/>
    <property type="molecule type" value="Genomic_DNA"/>
</dbReference>
<dbReference type="InterPro" id="IPR000917">
    <property type="entry name" value="Sulfatase_N"/>
</dbReference>
<organism evidence="9 10">
    <name type="scientific">Rubrobacter marinus</name>
    <dbReference type="NCBI Taxonomy" id="2653852"/>
    <lineage>
        <taxon>Bacteria</taxon>
        <taxon>Bacillati</taxon>
        <taxon>Actinomycetota</taxon>
        <taxon>Rubrobacteria</taxon>
        <taxon>Rubrobacterales</taxon>
        <taxon>Rubrobacteraceae</taxon>
        <taxon>Rubrobacter</taxon>
    </lineage>
</organism>
<gene>
    <name evidence="9" type="ORF">GBA65_21550</name>
</gene>
<keyword evidence="9" id="KW-0614">Plasmid</keyword>
<dbReference type="KEGG" id="rmar:GBA65_21550"/>
<comment type="subcellular location">
    <subcellularLocation>
        <location evidence="1">Cell membrane</location>
        <topology evidence="1">Multi-pass membrane protein</topology>
    </subcellularLocation>
</comment>
<dbReference type="Gene3D" id="3.40.720.10">
    <property type="entry name" value="Alkaline Phosphatase, subunit A"/>
    <property type="match status" value="1"/>
</dbReference>
<dbReference type="GO" id="GO:0016740">
    <property type="term" value="F:transferase activity"/>
    <property type="evidence" value="ECO:0007669"/>
    <property type="project" value="UniProtKB-KW"/>
</dbReference>
<evidence type="ECO:0000256" key="7">
    <source>
        <dbReference type="SAM" id="Phobius"/>
    </source>
</evidence>
<evidence type="ECO:0000256" key="4">
    <source>
        <dbReference type="ARBA" id="ARBA00022692"/>
    </source>
</evidence>
<evidence type="ECO:0000256" key="2">
    <source>
        <dbReference type="ARBA" id="ARBA00004936"/>
    </source>
</evidence>
<protein>
    <submittedName>
        <fullName evidence="9">Sulfatase-like hydrolase/transferase</fullName>
    </submittedName>
</protein>
<reference evidence="9 10" key="1">
    <citation type="submission" date="2019-10" db="EMBL/GenBank/DDBJ databases">
        <title>Rubrobacter sp nov SCSIO 52915 isolated from a deep-sea sediment in the South China Sea.</title>
        <authorList>
            <person name="Chen R.W."/>
        </authorList>
    </citation>
    <scope>NUCLEOTIDE SEQUENCE [LARGE SCALE GENOMIC DNA]</scope>
    <source>
        <strain evidence="9 10">SCSIO 52915</strain>
        <plasmid evidence="9 10">unnamed1</plasmid>
    </source>
</reference>
<geneLocation type="plasmid" evidence="9 10">
    <name>unnamed1</name>
</geneLocation>
<evidence type="ECO:0000256" key="6">
    <source>
        <dbReference type="ARBA" id="ARBA00023136"/>
    </source>
</evidence>
<keyword evidence="6 7" id="KW-0472">Membrane</keyword>
<evidence type="ECO:0000259" key="8">
    <source>
        <dbReference type="Pfam" id="PF00884"/>
    </source>
</evidence>
<keyword evidence="5 7" id="KW-1133">Transmembrane helix</keyword>
<feature type="transmembrane region" description="Helical" evidence="7">
    <location>
        <begin position="187"/>
        <end position="208"/>
    </location>
</feature>
<keyword evidence="9" id="KW-0378">Hydrolase</keyword>
<dbReference type="SUPFAM" id="SSF53649">
    <property type="entry name" value="Alkaline phosphatase-like"/>
    <property type="match status" value="1"/>
</dbReference>
<name>A0A6G8Q3K0_9ACTN</name>
<comment type="pathway">
    <text evidence="2">Cell wall biogenesis; lipoteichoic acid biosynthesis.</text>
</comment>
<feature type="transmembrane region" description="Helical" evidence="7">
    <location>
        <begin position="65"/>
        <end position="82"/>
    </location>
</feature>
<proteinExistence type="predicted"/>
<feature type="transmembrane region" description="Helical" evidence="7">
    <location>
        <begin position="89"/>
        <end position="113"/>
    </location>
</feature>
<dbReference type="Pfam" id="PF00884">
    <property type="entry name" value="Sulfatase"/>
    <property type="match status" value="1"/>
</dbReference>
<dbReference type="PANTHER" id="PTHR47371">
    <property type="entry name" value="LIPOTEICHOIC ACID SYNTHASE"/>
    <property type="match status" value="1"/>
</dbReference>
<dbReference type="GO" id="GO:0016787">
    <property type="term" value="F:hydrolase activity"/>
    <property type="evidence" value="ECO:0007669"/>
    <property type="project" value="UniProtKB-KW"/>
</dbReference>
<feature type="transmembrane region" description="Helical" evidence="7">
    <location>
        <begin position="146"/>
        <end position="166"/>
    </location>
</feature>
<evidence type="ECO:0000256" key="1">
    <source>
        <dbReference type="ARBA" id="ARBA00004651"/>
    </source>
</evidence>
<dbReference type="RefSeq" id="WP_166398746.1">
    <property type="nucleotide sequence ID" value="NZ_CP045122.1"/>
</dbReference>
<dbReference type="Proteomes" id="UP000502706">
    <property type="component" value="Plasmid unnamed1"/>
</dbReference>
<accession>A0A6G8Q3K0</accession>
<evidence type="ECO:0000256" key="3">
    <source>
        <dbReference type="ARBA" id="ARBA00022475"/>
    </source>
</evidence>
<dbReference type="InterPro" id="IPR017850">
    <property type="entry name" value="Alkaline_phosphatase_core_sf"/>
</dbReference>
<keyword evidence="4 7" id="KW-0812">Transmembrane</keyword>
<dbReference type="CDD" id="cd16015">
    <property type="entry name" value="LTA_synthase"/>
    <property type="match status" value="1"/>
</dbReference>
<keyword evidence="3" id="KW-1003">Cell membrane</keyword>
<dbReference type="InterPro" id="IPR050448">
    <property type="entry name" value="OpgB/LTA_synthase_biosynth"/>
</dbReference>
<dbReference type="GO" id="GO:0005886">
    <property type="term" value="C:plasma membrane"/>
    <property type="evidence" value="ECO:0007669"/>
    <property type="project" value="UniProtKB-SubCell"/>
</dbReference>